<accession>A0AAW0HFR3</accession>
<gene>
    <name evidence="2" type="ORF">U0070_012303</name>
</gene>
<sequence>MESSKPQSKLSNAPAHKDENVSKGQKQETDVRKDMNNPGESRDAHTDQAQRAANDITKMVFLKIAVAPFLKDFGSLCSDGALHNPSTQENGSSRVAQSGLELKEIHLPLPPKCWDQREVEHDLKCLLAIRSSSVVNSLLSSEWMEIENALLSEVSQTQKEEHDNLTPMHILAALSELNGLKKRAPEIGNE</sequence>
<organism evidence="2 3">
    <name type="scientific">Myodes glareolus</name>
    <name type="common">Bank vole</name>
    <name type="synonym">Clethrionomys glareolus</name>
    <dbReference type="NCBI Taxonomy" id="447135"/>
    <lineage>
        <taxon>Eukaryota</taxon>
        <taxon>Metazoa</taxon>
        <taxon>Chordata</taxon>
        <taxon>Craniata</taxon>
        <taxon>Vertebrata</taxon>
        <taxon>Euteleostomi</taxon>
        <taxon>Mammalia</taxon>
        <taxon>Eutheria</taxon>
        <taxon>Euarchontoglires</taxon>
        <taxon>Glires</taxon>
        <taxon>Rodentia</taxon>
        <taxon>Myomorpha</taxon>
        <taxon>Muroidea</taxon>
        <taxon>Cricetidae</taxon>
        <taxon>Arvicolinae</taxon>
        <taxon>Myodes</taxon>
    </lineage>
</organism>
<dbReference type="EMBL" id="JBBHLL010000495">
    <property type="protein sequence ID" value="KAK7801619.1"/>
    <property type="molecule type" value="Genomic_DNA"/>
</dbReference>
<keyword evidence="3" id="KW-1185">Reference proteome</keyword>
<feature type="region of interest" description="Disordered" evidence="1">
    <location>
        <begin position="1"/>
        <end position="49"/>
    </location>
</feature>
<comment type="caution">
    <text evidence="2">The sequence shown here is derived from an EMBL/GenBank/DDBJ whole genome shotgun (WGS) entry which is preliminary data.</text>
</comment>
<evidence type="ECO:0000313" key="3">
    <source>
        <dbReference type="Proteomes" id="UP001488838"/>
    </source>
</evidence>
<name>A0AAW0HFR3_MYOGA</name>
<dbReference type="Proteomes" id="UP001488838">
    <property type="component" value="Unassembled WGS sequence"/>
</dbReference>
<reference evidence="2 3" key="1">
    <citation type="journal article" date="2023" name="bioRxiv">
        <title>Conserved and derived expression patterns and positive selection on dental genes reveal complex evolutionary context of ever-growing rodent molars.</title>
        <authorList>
            <person name="Calamari Z.T."/>
            <person name="Song A."/>
            <person name="Cohen E."/>
            <person name="Akter M."/>
            <person name="Roy R.D."/>
            <person name="Hallikas O."/>
            <person name="Christensen M.M."/>
            <person name="Li P."/>
            <person name="Marangoni P."/>
            <person name="Jernvall J."/>
            <person name="Klein O.D."/>
        </authorList>
    </citation>
    <scope>NUCLEOTIDE SEQUENCE [LARGE SCALE GENOMIC DNA]</scope>
    <source>
        <strain evidence="2">V071</strain>
    </source>
</reference>
<protein>
    <submittedName>
        <fullName evidence="2">Uncharacterized protein</fullName>
    </submittedName>
</protein>
<proteinExistence type="predicted"/>
<evidence type="ECO:0000256" key="1">
    <source>
        <dbReference type="SAM" id="MobiDB-lite"/>
    </source>
</evidence>
<dbReference type="AlphaFoldDB" id="A0AAW0HFR3"/>
<feature type="compositionally biased region" description="Basic and acidic residues" evidence="1">
    <location>
        <begin position="15"/>
        <end position="48"/>
    </location>
</feature>
<evidence type="ECO:0000313" key="2">
    <source>
        <dbReference type="EMBL" id="KAK7801619.1"/>
    </source>
</evidence>
<feature type="compositionally biased region" description="Polar residues" evidence="1">
    <location>
        <begin position="1"/>
        <end position="11"/>
    </location>
</feature>